<evidence type="ECO:0000313" key="3">
    <source>
        <dbReference type="Proteomes" id="UP000051952"/>
    </source>
</evidence>
<dbReference type="EMBL" id="CYKH01001630">
    <property type="protein sequence ID" value="CUG88292.1"/>
    <property type="molecule type" value="Genomic_DNA"/>
</dbReference>
<evidence type="ECO:0000313" key="2">
    <source>
        <dbReference type="EMBL" id="CUG88292.1"/>
    </source>
</evidence>
<protein>
    <submittedName>
        <fullName evidence="2">Uncharacterized protein</fullName>
    </submittedName>
</protein>
<evidence type="ECO:0000256" key="1">
    <source>
        <dbReference type="SAM" id="MobiDB-lite"/>
    </source>
</evidence>
<dbReference type="Proteomes" id="UP000051952">
    <property type="component" value="Unassembled WGS sequence"/>
</dbReference>
<dbReference type="VEuPathDB" id="TriTrypDB:BSAL_14775"/>
<dbReference type="AlphaFoldDB" id="A0A0S4J9Y7"/>
<proteinExistence type="predicted"/>
<accession>A0A0S4J9Y7</accession>
<organism evidence="2 3">
    <name type="scientific">Bodo saltans</name>
    <name type="common">Flagellated protozoan</name>
    <dbReference type="NCBI Taxonomy" id="75058"/>
    <lineage>
        <taxon>Eukaryota</taxon>
        <taxon>Discoba</taxon>
        <taxon>Euglenozoa</taxon>
        <taxon>Kinetoplastea</taxon>
        <taxon>Metakinetoplastina</taxon>
        <taxon>Eubodonida</taxon>
        <taxon>Bodonidae</taxon>
        <taxon>Bodo</taxon>
    </lineage>
</organism>
<sequence>MRPTTKAQMIAKAMAPTRRRTSHHTPPPPTVPHTPRLPDALIQATEDLVLVNGEEALSKISMMQFSLQFMLWQQQRRRWEGIVASAVAHIEGFTDLDKIMHSSPRSSIQTSIADEEVPRGVWRDAEYIASIGAAPLLPSVAKEISLVVLPHRPQTQLLAADQAMLPTTDTKAAESTQAVAQPQIETANATATTTLSVAANPISDDRLSDNLLTHNGPPNHSIRADILSSSASIETAPPPTTLSSSSTSSPLLQLDKAIVSPTGALRRESSFVPLTVSLEVFIERLEASLYSGASFRVSDGRRIVDGMLGSSGGYAALMGRRSALLSAELGLRQHISRCATTWRMKYHHDRCTASEQQDKVDASTPPLEKEANTKKDVVIGGVSSSKHMTNALSVATTWDRGTIALLTKLAHLDPSAALRLLPHLTSRFGSRAVRQLPTVRELLHEVEEGGCVVENTTQLSNDSTDQSQSTAKPSSKFGRAKNGSMLQ</sequence>
<reference evidence="3" key="1">
    <citation type="submission" date="2015-09" db="EMBL/GenBank/DDBJ databases">
        <authorList>
            <consortium name="Pathogen Informatics"/>
        </authorList>
    </citation>
    <scope>NUCLEOTIDE SEQUENCE [LARGE SCALE GENOMIC DNA]</scope>
    <source>
        <strain evidence="3">Lake Konstanz</strain>
    </source>
</reference>
<keyword evidence="3" id="KW-1185">Reference proteome</keyword>
<gene>
    <name evidence="2" type="ORF">BSAL_14775</name>
</gene>
<feature type="region of interest" description="Disordered" evidence="1">
    <location>
        <begin position="454"/>
        <end position="487"/>
    </location>
</feature>
<feature type="compositionally biased region" description="Polar residues" evidence="1">
    <location>
        <begin position="454"/>
        <end position="473"/>
    </location>
</feature>
<feature type="region of interest" description="Disordered" evidence="1">
    <location>
        <begin position="13"/>
        <end position="37"/>
    </location>
</feature>
<name>A0A0S4J9Y7_BODSA</name>